<dbReference type="AlphaFoldDB" id="A0AAV5SQY3"/>
<feature type="chain" id="PRO_5043809030" evidence="1">
    <location>
        <begin position="21"/>
        <end position="107"/>
    </location>
</feature>
<gene>
    <name evidence="2" type="ORF">PENTCL1PPCAC_5198</name>
</gene>
<keyword evidence="3" id="KW-1185">Reference proteome</keyword>
<feature type="signal peptide" evidence="1">
    <location>
        <begin position="1"/>
        <end position="20"/>
    </location>
</feature>
<comment type="caution">
    <text evidence="2">The sequence shown here is derived from an EMBL/GenBank/DDBJ whole genome shotgun (WGS) entry which is preliminary data.</text>
</comment>
<dbReference type="Proteomes" id="UP001432027">
    <property type="component" value="Unassembled WGS sequence"/>
</dbReference>
<sequence>IKCKTQLIYLLQLELAVCHGEDGGTRASSRYVAELVSICARDETKVLGGERAIGIDQEVPDVSRFLVVAERDSAHFLLRTVGDLHHVSPAASAPIYHPGRLEGESHG</sequence>
<feature type="non-terminal residue" evidence="2">
    <location>
        <position position="1"/>
    </location>
</feature>
<dbReference type="EMBL" id="BTSX01000002">
    <property type="protein sequence ID" value="GMS83023.1"/>
    <property type="molecule type" value="Genomic_DNA"/>
</dbReference>
<evidence type="ECO:0000313" key="3">
    <source>
        <dbReference type="Proteomes" id="UP001432027"/>
    </source>
</evidence>
<name>A0AAV5SQY3_9BILA</name>
<proteinExistence type="predicted"/>
<reference evidence="2" key="1">
    <citation type="submission" date="2023-10" db="EMBL/GenBank/DDBJ databases">
        <title>Genome assembly of Pristionchus species.</title>
        <authorList>
            <person name="Yoshida K."/>
            <person name="Sommer R.J."/>
        </authorList>
    </citation>
    <scope>NUCLEOTIDE SEQUENCE</scope>
    <source>
        <strain evidence="2">RS0144</strain>
    </source>
</reference>
<feature type="non-terminal residue" evidence="2">
    <location>
        <position position="107"/>
    </location>
</feature>
<accession>A0AAV5SQY3</accession>
<evidence type="ECO:0000256" key="1">
    <source>
        <dbReference type="SAM" id="SignalP"/>
    </source>
</evidence>
<organism evidence="2 3">
    <name type="scientific">Pristionchus entomophagus</name>
    <dbReference type="NCBI Taxonomy" id="358040"/>
    <lineage>
        <taxon>Eukaryota</taxon>
        <taxon>Metazoa</taxon>
        <taxon>Ecdysozoa</taxon>
        <taxon>Nematoda</taxon>
        <taxon>Chromadorea</taxon>
        <taxon>Rhabditida</taxon>
        <taxon>Rhabditina</taxon>
        <taxon>Diplogasteromorpha</taxon>
        <taxon>Diplogasteroidea</taxon>
        <taxon>Neodiplogasteridae</taxon>
        <taxon>Pristionchus</taxon>
    </lineage>
</organism>
<protein>
    <submittedName>
        <fullName evidence="2">Uncharacterized protein</fullName>
    </submittedName>
</protein>
<evidence type="ECO:0000313" key="2">
    <source>
        <dbReference type="EMBL" id="GMS83023.1"/>
    </source>
</evidence>
<keyword evidence="1" id="KW-0732">Signal</keyword>